<dbReference type="Ensembl" id="ENSCSAT00000013638.1">
    <property type="protein sequence ID" value="ENSCSAP00000011630.1"/>
    <property type="gene ID" value="ENSCSAG00000015543.1"/>
</dbReference>
<proteinExistence type="predicted"/>
<evidence type="ECO:0000256" key="1">
    <source>
        <dbReference type="SAM" id="MobiDB-lite"/>
    </source>
</evidence>
<accession>A0A0D9RSP1</accession>
<dbReference type="Proteomes" id="UP000029965">
    <property type="component" value="Chromosome X"/>
</dbReference>
<dbReference type="Bgee" id="ENSCSAG00000015543">
    <property type="expression patterns" value="Expressed in fibroblast and 3 other cell types or tissues"/>
</dbReference>
<dbReference type="OMA" id="KERSDCY"/>
<reference evidence="2 3" key="1">
    <citation type="submission" date="2014-03" db="EMBL/GenBank/DDBJ databases">
        <authorList>
            <person name="Warren W."/>
            <person name="Wilson R.K."/>
        </authorList>
    </citation>
    <scope>NUCLEOTIDE SEQUENCE</scope>
</reference>
<sequence>MNPLEIQRKAPPLRASLQVYPAAPKRQRPLRKGHDDEGSFVEKKRGKYGEKKERSEYYCVYVEISRHKILHIVLY</sequence>
<evidence type="ECO:0000313" key="3">
    <source>
        <dbReference type="Proteomes" id="UP000029965"/>
    </source>
</evidence>
<keyword evidence="3" id="KW-1185">Reference proteome</keyword>
<feature type="compositionally biased region" description="Basic and acidic residues" evidence="1">
    <location>
        <begin position="32"/>
        <end position="51"/>
    </location>
</feature>
<dbReference type="AlphaFoldDB" id="A0A0D9RSP1"/>
<evidence type="ECO:0000313" key="2">
    <source>
        <dbReference type="Ensembl" id="ENSCSAP00000011630.1"/>
    </source>
</evidence>
<feature type="region of interest" description="Disordered" evidence="1">
    <location>
        <begin position="1"/>
        <end position="51"/>
    </location>
</feature>
<reference evidence="2" key="2">
    <citation type="submission" date="2025-08" db="UniProtKB">
        <authorList>
            <consortium name="Ensembl"/>
        </authorList>
    </citation>
    <scope>IDENTIFICATION</scope>
</reference>
<dbReference type="GeneTree" id="ENSGT00410000028359"/>
<reference evidence="2" key="3">
    <citation type="submission" date="2025-09" db="UniProtKB">
        <authorList>
            <consortium name="Ensembl"/>
        </authorList>
    </citation>
    <scope>IDENTIFICATION</scope>
</reference>
<protein>
    <submittedName>
        <fullName evidence="2">Uncharacterized protein</fullName>
    </submittedName>
</protein>
<dbReference type="EMBL" id="AQIB01151176">
    <property type="status" value="NOT_ANNOTATED_CDS"/>
    <property type="molecule type" value="Genomic_DNA"/>
</dbReference>
<organism evidence="2 3">
    <name type="scientific">Chlorocebus sabaeus</name>
    <name type="common">Green monkey</name>
    <name type="synonym">Simia sabaea</name>
    <dbReference type="NCBI Taxonomy" id="60711"/>
    <lineage>
        <taxon>Eukaryota</taxon>
        <taxon>Metazoa</taxon>
        <taxon>Chordata</taxon>
        <taxon>Craniata</taxon>
        <taxon>Vertebrata</taxon>
        <taxon>Euteleostomi</taxon>
        <taxon>Mammalia</taxon>
        <taxon>Eutheria</taxon>
        <taxon>Euarchontoglires</taxon>
        <taxon>Primates</taxon>
        <taxon>Haplorrhini</taxon>
        <taxon>Catarrhini</taxon>
        <taxon>Cercopithecidae</taxon>
        <taxon>Cercopithecinae</taxon>
        <taxon>Chlorocebus</taxon>
    </lineage>
</organism>
<name>A0A0D9RSP1_CHLSB</name>